<dbReference type="InterPro" id="IPR007487">
    <property type="entry name" value="ABC_transpt-TYRBP-like"/>
</dbReference>
<dbReference type="Pfam" id="PF04392">
    <property type="entry name" value="ABC_sub_bind"/>
    <property type="match status" value="1"/>
</dbReference>
<organism evidence="1 2">
    <name type="scientific">Lacticaseibacillus saniviri JCM 17471 = DSM 24301</name>
    <dbReference type="NCBI Taxonomy" id="1293598"/>
    <lineage>
        <taxon>Bacteria</taxon>
        <taxon>Bacillati</taxon>
        <taxon>Bacillota</taxon>
        <taxon>Bacilli</taxon>
        <taxon>Lactobacillales</taxon>
        <taxon>Lactobacillaceae</taxon>
        <taxon>Lacticaseibacillus</taxon>
    </lineage>
</organism>
<dbReference type="PANTHER" id="PTHR35271">
    <property type="entry name" value="ABC TRANSPORTER, SUBSTRATE-BINDING LIPOPROTEIN-RELATED"/>
    <property type="match status" value="1"/>
</dbReference>
<dbReference type="CDD" id="cd06325">
    <property type="entry name" value="PBP1_ABC_unchar_transporter"/>
    <property type="match status" value="1"/>
</dbReference>
<dbReference type="STRING" id="1293598.IV56_GL002012"/>
<dbReference type="PATRIC" id="fig|1293598.4.peg.2098"/>
<name>A0A0R2MW24_9LACO</name>
<sequence>MIGFIIFLCGFLVVAAGFGGSKQKQQAKPLIGILQPMSHPALDAIHRGIIKGLDESGYPKNTIKIDFQNAQGDQSNLKSMAERFTTEDATVTVGIATPAAQALANANSTTPIVLGAVTDPVGAKLVKSNAHPGGNITGVSDRSPLKAQLSLIHKLVPHAKTLGIIGTSSDDSAQTQLKQVQQIAPTLGFTVKKYTISNTNDLQQVAGQMANAVDAIYVPNDNTIASAMQTLVAAANQNKVPIFPAADTMVDQGGIATIGLDQFKLGVETGKMVAQILKGKKPANYPVHFESTGTLVLNTKVAKQLGITIPDSLLTQAEKSGRVIK</sequence>
<reference evidence="1 2" key="1">
    <citation type="journal article" date="2015" name="Genome Announc.">
        <title>Expanding the biotechnology potential of lactobacilli through comparative genomics of 213 strains and associated genera.</title>
        <authorList>
            <person name="Sun Z."/>
            <person name="Harris H.M."/>
            <person name="McCann A."/>
            <person name="Guo C."/>
            <person name="Argimon S."/>
            <person name="Zhang W."/>
            <person name="Yang X."/>
            <person name="Jeffery I.B."/>
            <person name="Cooney J.C."/>
            <person name="Kagawa T.F."/>
            <person name="Liu W."/>
            <person name="Song Y."/>
            <person name="Salvetti E."/>
            <person name="Wrobel A."/>
            <person name="Rasinkangas P."/>
            <person name="Parkhill J."/>
            <person name="Rea M.C."/>
            <person name="O'Sullivan O."/>
            <person name="Ritari J."/>
            <person name="Douillard F.P."/>
            <person name="Paul Ross R."/>
            <person name="Yang R."/>
            <person name="Briner A.E."/>
            <person name="Felis G.E."/>
            <person name="de Vos W.M."/>
            <person name="Barrangou R."/>
            <person name="Klaenhammer T.R."/>
            <person name="Caufield P.W."/>
            <person name="Cui Y."/>
            <person name="Zhang H."/>
            <person name="O'Toole P.W."/>
        </authorList>
    </citation>
    <scope>NUCLEOTIDE SEQUENCE [LARGE SCALE GENOMIC DNA]</scope>
    <source>
        <strain evidence="1 2">DSM 24301</strain>
    </source>
</reference>
<dbReference type="EMBL" id="JQCE01000057">
    <property type="protein sequence ID" value="KRO16013.1"/>
    <property type="molecule type" value="Genomic_DNA"/>
</dbReference>
<proteinExistence type="predicted"/>
<dbReference type="Proteomes" id="UP000050969">
    <property type="component" value="Unassembled WGS sequence"/>
</dbReference>
<evidence type="ECO:0000313" key="2">
    <source>
        <dbReference type="Proteomes" id="UP000050969"/>
    </source>
</evidence>
<dbReference type="InterPro" id="IPR047776">
    <property type="entry name" value="ABC_SBP_TrpX-like"/>
</dbReference>
<dbReference type="SUPFAM" id="SSF53822">
    <property type="entry name" value="Periplasmic binding protein-like I"/>
    <property type="match status" value="1"/>
</dbReference>
<dbReference type="NCBIfam" id="NF041285">
    <property type="entry name" value="ABC_SBP_TrpX"/>
    <property type="match status" value="1"/>
</dbReference>
<protein>
    <submittedName>
        <fullName evidence="1">ABC-type uncharacterized transport system, periplasmic component</fullName>
    </submittedName>
</protein>
<gene>
    <name evidence="1" type="ORF">IV56_GL002012</name>
</gene>
<dbReference type="AlphaFoldDB" id="A0A0R2MW24"/>
<keyword evidence="2" id="KW-1185">Reference proteome</keyword>
<comment type="caution">
    <text evidence="1">The sequence shown here is derived from an EMBL/GenBank/DDBJ whole genome shotgun (WGS) entry which is preliminary data.</text>
</comment>
<dbReference type="Gene3D" id="3.40.50.2300">
    <property type="match status" value="2"/>
</dbReference>
<dbReference type="InterPro" id="IPR028082">
    <property type="entry name" value="Peripla_BP_I"/>
</dbReference>
<accession>A0A0R2MW24</accession>
<dbReference type="PANTHER" id="PTHR35271:SF1">
    <property type="entry name" value="ABC TRANSPORTER, SUBSTRATE-BINDING LIPOPROTEIN"/>
    <property type="match status" value="1"/>
</dbReference>
<evidence type="ECO:0000313" key="1">
    <source>
        <dbReference type="EMBL" id="KRO16013.1"/>
    </source>
</evidence>